<reference evidence="2 3" key="1">
    <citation type="submission" date="2007-07" db="EMBL/GenBank/DDBJ databases">
        <title>Annotation of Clostridium perfringens E str. JGS1987.</title>
        <authorList>
            <person name="Paulsen I."/>
            <person name="Sebastian Y."/>
        </authorList>
    </citation>
    <scope>NUCLEOTIDE SEQUENCE [LARGE SCALE GENOMIC DNA]</scope>
    <source>
        <strain evidence="3">E str. JGS1987</strain>
    </source>
</reference>
<dbReference type="PROSITE" id="PS50104">
    <property type="entry name" value="TIR"/>
    <property type="match status" value="1"/>
</dbReference>
<sequence>MNKPIVFISHITEEKDLAYKVKELIEESFLEMMEVFVSSDGESIGAGARWLDNITDSLNNCSIELILCSPESVKRPWVNFEAGAGWVRSIPVIPLCHSGMKPEKLPIPLNMLQAINLNEVSGLKLLAPVLATAINSRTPKIDFGDFIEYVKEFEKNYTLGNSFLEMFKIINGPTKELLNSLDKKEAIGINLGFLDNDIIKKLKLLEEEKLRGFIEIKVSNSGMVFPKSGGAVTGGDVFLKINDSSVLIENKKFLLDNL</sequence>
<dbReference type="GO" id="GO:0007165">
    <property type="term" value="P:signal transduction"/>
    <property type="evidence" value="ECO:0007669"/>
    <property type="project" value="InterPro"/>
</dbReference>
<dbReference type="InterPro" id="IPR035897">
    <property type="entry name" value="Toll_tir_struct_dom_sf"/>
</dbReference>
<gene>
    <name evidence="2" type="ORF">AC3_2538</name>
</gene>
<organism evidence="2 3">
    <name type="scientific">Clostridium perfringens E str. JGS1987</name>
    <dbReference type="NCBI Taxonomy" id="451755"/>
    <lineage>
        <taxon>Bacteria</taxon>
        <taxon>Bacillati</taxon>
        <taxon>Bacillota</taxon>
        <taxon>Clostridia</taxon>
        <taxon>Eubacteriales</taxon>
        <taxon>Clostridiaceae</taxon>
        <taxon>Clostridium</taxon>
    </lineage>
</organism>
<dbReference type="Proteomes" id="UP000005337">
    <property type="component" value="Unassembled WGS sequence"/>
</dbReference>
<dbReference type="SUPFAM" id="SSF52200">
    <property type="entry name" value="Toll/Interleukin receptor TIR domain"/>
    <property type="match status" value="1"/>
</dbReference>
<dbReference type="RefSeq" id="WP_003461961.1">
    <property type="nucleotide sequence ID" value="NZ_ABDW01000003.1"/>
</dbReference>
<dbReference type="AlphaFoldDB" id="B1BPS5"/>
<protein>
    <recommendedName>
        <fullName evidence="1">TIR domain-containing protein</fullName>
    </recommendedName>
</protein>
<comment type="caution">
    <text evidence="2">The sequence shown here is derived from an EMBL/GenBank/DDBJ whole genome shotgun (WGS) entry which is preliminary data.</text>
</comment>
<name>B1BPS5_CLOPF</name>
<feature type="domain" description="TIR" evidence="1">
    <location>
        <begin position="2"/>
        <end position="134"/>
    </location>
</feature>
<proteinExistence type="predicted"/>
<dbReference type="InterPro" id="IPR000157">
    <property type="entry name" value="TIR_dom"/>
</dbReference>
<evidence type="ECO:0000313" key="3">
    <source>
        <dbReference type="Proteomes" id="UP000005337"/>
    </source>
</evidence>
<evidence type="ECO:0000259" key="1">
    <source>
        <dbReference type="PROSITE" id="PS50104"/>
    </source>
</evidence>
<accession>B1BPS5</accession>
<dbReference type="Gene3D" id="3.40.50.10140">
    <property type="entry name" value="Toll/interleukin-1 receptor homology (TIR) domain"/>
    <property type="match status" value="1"/>
</dbReference>
<evidence type="ECO:0000313" key="2">
    <source>
        <dbReference type="EMBL" id="EDT16384.1"/>
    </source>
</evidence>
<dbReference type="Pfam" id="PF13676">
    <property type="entry name" value="TIR_2"/>
    <property type="match status" value="1"/>
</dbReference>
<dbReference type="EMBL" id="ABDW01000003">
    <property type="protein sequence ID" value="EDT16384.1"/>
    <property type="molecule type" value="Genomic_DNA"/>
</dbReference>